<dbReference type="AlphaFoldDB" id="A0A941J9J8"/>
<proteinExistence type="predicted"/>
<accession>A0A941J9J8</accession>
<reference evidence="1" key="1">
    <citation type="submission" date="2021-04" db="EMBL/GenBank/DDBJ databases">
        <title>Whole genome sequencing of Enterococci isolates from hospitalized patients.</title>
        <authorList>
            <person name="Ogoti B.M."/>
            <person name="Onyambu F.G."/>
        </authorList>
    </citation>
    <scope>NUCLEOTIDE SEQUENCE</scope>
    <source>
        <strain evidence="1">242</strain>
    </source>
</reference>
<evidence type="ECO:0000313" key="1">
    <source>
        <dbReference type="EMBL" id="MBR8643844.1"/>
    </source>
</evidence>
<name>A0A941J9J8_9BACI</name>
<evidence type="ECO:0000313" key="2">
    <source>
        <dbReference type="Proteomes" id="UP000680045"/>
    </source>
</evidence>
<gene>
    <name evidence="1" type="ORF">KEH51_00940</name>
</gene>
<comment type="caution">
    <text evidence="1">The sequence shown here is derived from an EMBL/GenBank/DDBJ whole genome shotgun (WGS) entry which is preliminary data.</text>
</comment>
<sequence>MADADIVVLADYFSQVNQIQNNFERIKPSTSSSWFETLYKEPLNDDEAVKRLSFVSEHLPVALQSFYQLNTS</sequence>
<dbReference type="EMBL" id="JAGTPW010000001">
    <property type="protein sequence ID" value="MBR8643844.1"/>
    <property type="molecule type" value="Genomic_DNA"/>
</dbReference>
<organism evidence="1 2">
    <name type="scientific">Peribacillus frigoritolerans</name>
    <dbReference type="NCBI Taxonomy" id="450367"/>
    <lineage>
        <taxon>Bacteria</taxon>
        <taxon>Bacillati</taxon>
        <taxon>Bacillota</taxon>
        <taxon>Bacilli</taxon>
        <taxon>Bacillales</taxon>
        <taxon>Bacillaceae</taxon>
        <taxon>Peribacillus</taxon>
    </lineage>
</organism>
<dbReference type="Proteomes" id="UP000680045">
    <property type="component" value="Unassembled WGS sequence"/>
</dbReference>
<protein>
    <submittedName>
        <fullName evidence="1">Uncharacterized protein</fullName>
    </submittedName>
</protein>